<dbReference type="InterPro" id="IPR017905">
    <property type="entry name" value="ERV/ALR_sulphydryl_oxidase"/>
</dbReference>
<comment type="catalytic activity">
    <reaction evidence="8">
        <text>2 R'C(R)SH + O2 = R'C(R)S-S(R)CR' + H2O2</text>
        <dbReference type="Rhea" id="RHEA:17357"/>
        <dbReference type="ChEBI" id="CHEBI:15379"/>
        <dbReference type="ChEBI" id="CHEBI:16240"/>
        <dbReference type="ChEBI" id="CHEBI:16520"/>
        <dbReference type="ChEBI" id="CHEBI:17412"/>
        <dbReference type="EC" id="1.8.3.2"/>
    </reaction>
</comment>
<dbReference type="InterPro" id="IPR036249">
    <property type="entry name" value="Thioredoxin-like_sf"/>
</dbReference>
<dbReference type="InterPro" id="IPR017937">
    <property type="entry name" value="Thioredoxin_CS"/>
</dbReference>
<dbReference type="Pfam" id="PF04777">
    <property type="entry name" value="Evr1_Alr"/>
    <property type="match status" value="1"/>
</dbReference>
<organism evidence="12">
    <name type="scientific">Pyrodinium bahamense</name>
    <dbReference type="NCBI Taxonomy" id="73915"/>
    <lineage>
        <taxon>Eukaryota</taxon>
        <taxon>Sar</taxon>
        <taxon>Alveolata</taxon>
        <taxon>Dinophyceae</taxon>
        <taxon>Gonyaulacales</taxon>
        <taxon>Pyrocystaceae</taxon>
        <taxon>Pyrodinium</taxon>
    </lineage>
</organism>
<evidence type="ECO:0000256" key="2">
    <source>
        <dbReference type="ARBA" id="ARBA00022630"/>
    </source>
</evidence>
<dbReference type="PANTHER" id="PTHR22897">
    <property type="entry name" value="QUIESCIN Q6-RELATED SULFHYDRYL OXIDASE"/>
    <property type="match status" value="1"/>
</dbReference>
<evidence type="ECO:0000256" key="6">
    <source>
        <dbReference type="ARBA" id="ARBA00023157"/>
    </source>
</evidence>
<accession>A0A7S0A417</accession>
<evidence type="ECO:0000259" key="10">
    <source>
        <dbReference type="PROSITE" id="PS51324"/>
    </source>
</evidence>
<feature type="domain" description="Thioredoxin" evidence="11">
    <location>
        <begin position="18"/>
        <end position="168"/>
    </location>
</feature>
<dbReference type="InterPro" id="IPR039798">
    <property type="entry name" value="Sulfhydryl_oxidase"/>
</dbReference>
<evidence type="ECO:0000256" key="3">
    <source>
        <dbReference type="ARBA" id="ARBA00022729"/>
    </source>
</evidence>
<dbReference type="GO" id="GO:0006457">
    <property type="term" value="P:protein folding"/>
    <property type="evidence" value="ECO:0007669"/>
    <property type="project" value="TreeGrafter"/>
</dbReference>
<keyword evidence="6" id="KW-1015">Disulfide bond</keyword>
<dbReference type="Gene3D" id="3.40.30.10">
    <property type="entry name" value="Glutaredoxin"/>
    <property type="match status" value="1"/>
</dbReference>
<feature type="chain" id="PRO_5031209433" description="Sulfhydryl oxidase" evidence="9">
    <location>
        <begin position="26"/>
        <end position="473"/>
    </location>
</feature>
<evidence type="ECO:0000256" key="8">
    <source>
        <dbReference type="RuleBase" id="RU371123"/>
    </source>
</evidence>
<dbReference type="EC" id="1.8.3.2" evidence="8"/>
<dbReference type="PROSITE" id="PS51324">
    <property type="entry name" value="ERV_ALR"/>
    <property type="match status" value="1"/>
</dbReference>
<keyword evidence="7" id="KW-0325">Glycoprotein</keyword>
<gene>
    <name evidence="12" type="ORF">PBAH0796_LOCUS7444</name>
</gene>
<dbReference type="PROSITE" id="PS51352">
    <property type="entry name" value="THIOREDOXIN_2"/>
    <property type="match status" value="1"/>
</dbReference>
<dbReference type="EMBL" id="HBEG01012341">
    <property type="protein sequence ID" value="CAD8352077.1"/>
    <property type="molecule type" value="Transcribed_RNA"/>
</dbReference>
<dbReference type="InterPro" id="IPR036774">
    <property type="entry name" value="ERV/ALR_sulphydryl_oxid_sf"/>
</dbReference>
<dbReference type="GO" id="GO:0016971">
    <property type="term" value="F:flavin-dependent sulfhydryl oxidase activity"/>
    <property type="evidence" value="ECO:0007669"/>
    <property type="project" value="InterPro"/>
</dbReference>
<comment type="cofactor">
    <cofactor evidence="1 8">
        <name>FAD</name>
        <dbReference type="ChEBI" id="CHEBI:57692"/>
    </cofactor>
</comment>
<keyword evidence="5 8" id="KW-0560">Oxidoreductase</keyword>
<protein>
    <recommendedName>
        <fullName evidence="8">Sulfhydryl oxidase</fullName>
        <ecNumber evidence="8">1.8.3.2</ecNumber>
    </recommendedName>
</protein>
<dbReference type="GO" id="GO:0000139">
    <property type="term" value="C:Golgi membrane"/>
    <property type="evidence" value="ECO:0007669"/>
    <property type="project" value="TreeGrafter"/>
</dbReference>
<feature type="signal peptide" evidence="9">
    <location>
        <begin position="1"/>
        <end position="25"/>
    </location>
</feature>
<dbReference type="GO" id="GO:0005615">
    <property type="term" value="C:extracellular space"/>
    <property type="evidence" value="ECO:0007669"/>
    <property type="project" value="TreeGrafter"/>
</dbReference>
<name>A0A7S0A417_9DINO</name>
<keyword evidence="4 8" id="KW-0274">FAD</keyword>
<evidence type="ECO:0000256" key="5">
    <source>
        <dbReference type="ARBA" id="ARBA00023002"/>
    </source>
</evidence>
<evidence type="ECO:0000256" key="1">
    <source>
        <dbReference type="ARBA" id="ARBA00001974"/>
    </source>
</evidence>
<keyword evidence="3 9" id="KW-0732">Signal</keyword>
<dbReference type="InterPro" id="IPR013766">
    <property type="entry name" value="Thioredoxin_domain"/>
</dbReference>
<dbReference type="Pfam" id="PF00085">
    <property type="entry name" value="Thioredoxin"/>
    <property type="match status" value="1"/>
</dbReference>
<feature type="domain" description="ERV/ALR sulfhydryl oxidase" evidence="10">
    <location>
        <begin position="327"/>
        <end position="428"/>
    </location>
</feature>
<dbReference type="CDD" id="cd02961">
    <property type="entry name" value="PDI_a_family"/>
    <property type="match status" value="1"/>
</dbReference>
<dbReference type="AlphaFoldDB" id="A0A7S0A417"/>
<dbReference type="SUPFAM" id="SSF69000">
    <property type="entry name" value="FAD-dependent thiol oxidase"/>
    <property type="match status" value="1"/>
</dbReference>
<dbReference type="Gene3D" id="1.20.120.310">
    <property type="entry name" value="ERV/ALR sulfhydryl oxidase domain"/>
    <property type="match status" value="1"/>
</dbReference>
<dbReference type="SUPFAM" id="SSF52833">
    <property type="entry name" value="Thioredoxin-like"/>
    <property type="match status" value="1"/>
</dbReference>
<sequence length="473" mass="53332">MKSCACVLPICALALGLASIGQAVAERQLPWYQEVTMFHFPHFYVTDLATDTFQSLIQNSTAEYVLVDFYAPWCPHCQHFAPEYERLALAVNRFENDIAANAGARPRILCAEVDCVRSAGTCNRFGIHSFPTLLWGKKSDWLNGSVQEVHSGYETAEAAGDWINKRLNIRIDPSKISRQEVIRLRFPSSKEQSPSKPEKPAVARADVWDAQLATALLLRGAFAEHYFPPARGAGPKETLLDFIALLAERFPEARQTAGTPCRNSLSALHRTLVANWSNLAMYVEGSESVGDGVKLFKLDPDELEESWRLCGSDWAHYRRGFGACRGTFPGKRGFTCGLWTLFHMLAARTDDVRASNDTNVVRAMISHFFDCTECREHFLKIEFRAEDAKDKRSAQLWWWNAHNLVNDRVGRLEKLYQDGDPLFPKMAWPTVGLCPDCRNPASSASFLQAARRPEAPIAWRPDRVMDFLDSFYG</sequence>
<evidence type="ECO:0000256" key="9">
    <source>
        <dbReference type="SAM" id="SignalP"/>
    </source>
</evidence>
<dbReference type="GO" id="GO:0003756">
    <property type="term" value="F:protein disulfide isomerase activity"/>
    <property type="evidence" value="ECO:0007669"/>
    <property type="project" value="TreeGrafter"/>
</dbReference>
<proteinExistence type="predicted"/>
<dbReference type="PANTHER" id="PTHR22897:SF8">
    <property type="entry name" value="SULFHYDRYL OXIDASE"/>
    <property type="match status" value="1"/>
</dbReference>
<dbReference type="PROSITE" id="PS00194">
    <property type="entry name" value="THIOREDOXIN_1"/>
    <property type="match status" value="1"/>
</dbReference>
<evidence type="ECO:0000313" key="12">
    <source>
        <dbReference type="EMBL" id="CAD8352077.1"/>
    </source>
</evidence>
<evidence type="ECO:0000256" key="7">
    <source>
        <dbReference type="ARBA" id="ARBA00023180"/>
    </source>
</evidence>
<keyword evidence="2 8" id="KW-0285">Flavoprotein</keyword>
<reference evidence="12" key="1">
    <citation type="submission" date="2021-01" db="EMBL/GenBank/DDBJ databases">
        <authorList>
            <person name="Corre E."/>
            <person name="Pelletier E."/>
            <person name="Niang G."/>
            <person name="Scheremetjew M."/>
            <person name="Finn R."/>
            <person name="Kale V."/>
            <person name="Holt S."/>
            <person name="Cochrane G."/>
            <person name="Meng A."/>
            <person name="Brown T."/>
            <person name="Cohen L."/>
        </authorList>
    </citation>
    <scope>NUCLEOTIDE SEQUENCE</scope>
    <source>
        <strain evidence="12">Pbaha01</strain>
    </source>
</reference>
<evidence type="ECO:0000256" key="4">
    <source>
        <dbReference type="ARBA" id="ARBA00022827"/>
    </source>
</evidence>
<evidence type="ECO:0000259" key="11">
    <source>
        <dbReference type="PROSITE" id="PS51352"/>
    </source>
</evidence>